<dbReference type="EMBL" id="CM001219">
    <property type="protein sequence ID" value="AES70680.1"/>
    <property type="molecule type" value="Genomic_DNA"/>
</dbReference>
<dbReference type="eggNOG" id="KOG4174">
    <property type="taxonomic scope" value="Eukaryota"/>
</dbReference>
<dbReference type="AlphaFoldDB" id="G7IY66"/>
<protein>
    <submittedName>
        <fullName evidence="2">DUF2431 domain protein</fullName>
    </submittedName>
</protein>
<keyword evidence="4" id="KW-1185">Reference proteome</keyword>
<dbReference type="Pfam" id="PF10354">
    <property type="entry name" value="BMT5-like"/>
    <property type="match status" value="1"/>
</dbReference>
<sequence>MSGFYNLDKLRVSKKFEGWELKFIKFRMYKDLVYGFFKNASHMLMTNDEIHVNHKTKPPFTNYNHKQGDGNRCNKPFYLGKCSTFKFIRNI</sequence>
<evidence type="ECO:0000259" key="1">
    <source>
        <dbReference type="Pfam" id="PF10354"/>
    </source>
</evidence>
<dbReference type="HOGENOM" id="CLU_2430382_0_0_1"/>
<evidence type="ECO:0000313" key="3">
    <source>
        <dbReference type="EnsemblPlants" id="AES70680"/>
    </source>
</evidence>
<dbReference type="GO" id="GO:0070042">
    <property type="term" value="F:rRNA (uridine-N3-)-methyltransferase activity"/>
    <property type="evidence" value="ECO:0000318"/>
    <property type="project" value="GO_Central"/>
</dbReference>
<dbReference type="GO" id="GO:0070475">
    <property type="term" value="P:rRNA base methylation"/>
    <property type="evidence" value="ECO:0000318"/>
    <property type="project" value="GO_Central"/>
</dbReference>
<gene>
    <name evidence="2" type="ordered locus">MTR_3g061060</name>
</gene>
<evidence type="ECO:0000313" key="4">
    <source>
        <dbReference type="Proteomes" id="UP000002051"/>
    </source>
</evidence>
<reference evidence="2 4" key="2">
    <citation type="journal article" date="2014" name="BMC Genomics">
        <title>An improved genome release (version Mt4.0) for the model legume Medicago truncatula.</title>
        <authorList>
            <person name="Tang H."/>
            <person name="Krishnakumar V."/>
            <person name="Bidwell S."/>
            <person name="Rosen B."/>
            <person name="Chan A."/>
            <person name="Zhou S."/>
            <person name="Gentzbittel L."/>
            <person name="Childs K.L."/>
            <person name="Yandell M."/>
            <person name="Gundlach H."/>
            <person name="Mayer K.F."/>
            <person name="Schwartz D.C."/>
            <person name="Town C.D."/>
        </authorList>
    </citation>
    <scope>GENOME REANNOTATION</scope>
    <source>
        <strain evidence="3 4">cv. Jemalong A17</strain>
    </source>
</reference>
<feature type="domain" description="25S rRNA (uridine-N(3))-methyltransferase BMT5-like" evidence="1">
    <location>
        <begin position="25"/>
        <end position="66"/>
    </location>
</feature>
<dbReference type="EnsemblPlants" id="AES70680">
    <property type="protein sequence ID" value="AES70680"/>
    <property type="gene ID" value="MTR_3g061060"/>
</dbReference>
<dbReference type="InterPro" id="IPR019446">
    <property type="entry name" value="BMT5-like"/>
</dbReference>
<organism evidence="2 4">
    <name type="scientific">Medicago truncatula</name>
    <name type="common">Barrel medic</name>
    <name type="synonym">Medicago tribuloides</name>
    <dbReference type="NCBI Taxonomy" id="3880"/>
    <lineage>
        <taxon>Eukaryota</taxon>
        <taxon>Viridiplantae</taxon>
        <taxon>Streptophyta</taxon>
        <taxon>Embryophyta</taxon>
        <taxon>Tracheophyta</taxon>
        <taxon>Spermatophyta</taxon>
        <taxon>Magnoliopsida</taxon>
        <taxon>eudicotyledons</taxon>
        <taxon>Gunneridae</taxon>
        <taxon>Pentapetalae</taxon>
        <taxon>rosids</taxon>
        <taxon>fabids</taxon>
        <taxon>Fabales</taxon>
        <taxon>Fabaceae</taxon>
        <taxon>Papilionoideae</taxon>
        <taxon>50 kb inversion clade</taxon>
        <taxon>NPAAA clade</taxon>
        <taxon>Hologalegina</taxon>
        <taxon>IRL clade</taxon>
        <taxon>Trifolieae</taxon>
        <taxon>Medicago</taxon>
    </lineage>
</organism>
<dbReference type="STRING" id="3880.G7IY66"/>
<dbReference type="Proteomes" id="UP000002051">
    <property type="component" value="Chromosome 3"/>
</dbReference>
<name>G7IY66_MEDTR</name>
<dbReference type="PaxDb" id="3880-AES70680"/>
<reference evidence="3" key="3">
    <citation type="submission" date="2015-04" db="UniProtKB">
        <authorList>
            <consortium name="EnsemblPlants"/>
        </authorList>
    </citation>
    <scope>IDENTIFICATION</scope>
    <source>
        <strain evidence="3">cv. Jemalong A17</strain>
    </source>
</reference>
<dbReference type="GO" id="GO:0005737">
    <property type="term" value="C:cytoplasm"/>
    <property type="evidence" value="ECO:0000318"/>
    <property type="project" value="GO_Central"/>
</dbReference>
<accession>G7IY66</accession>
<evidence type="ECO:0000313" key="2">
    <source>
        <dbReference type="EMBL" id="AES70680.1"/>
    </source>
</evidence>
<reference evidence="2 4" key="1">
    <citation type="journal article" date="2011" name="Nature">
        <title>The Medicago genome provides insight into the evolution of rhizobial symbioses.</title>
        <authorList>
            <person name="Young N.D."/>
            <person name="Debelle F."/>
            <person name="Oldroyd G.E."/>
            <person name="Geurts R."/>
            <person name="Cannon S.B."/>
            <person name="Udvardi M.K."/>
            <person name="Benedito V.A."/>
            <person name="Mayer K.F."/>
            <person name="Gouzy J."/>
            <person name="Schoof H."/>
            <person name="Van de Peer Y."/>
            <person name="Proost S."/>
            <person name="Cook D.R."/>
            <person name="Meyers B.C."/>
            <person name="Spannagl M."/>
            <person name="Cheung F."/>
            <person name="De Mita S."/>
            <person name="Krishnakumar V."/>
            <person name="Gundlach H."/>
            <person name="Zhou S."/>
            <person name="Mudge J."/>
            <person name="Bharti A.K."/>
            <person name="Murray J.D."/>
            <person name="Naoumkina M.A."/>
            <person name="Rosen B."/>
            <person name="Silverstein K.A."/>
            <person name="Tang H."/>
            <person name="Rombauts S."/>
            <person name="Zhao P.X."/>
            <person name="Zhou P."/>
            <person name="Barbe V."/>
            <person name="Bardou P."/>
            <person name="Bechner M."/>
            <person name="Bellec A."/>
            <person name="Berger A."/>
            <person name="Berges H."/>
            <person name="Bidwell S."/>
            <person name="Bisseling T."/>
            <person name="Choisne N."/>
            <person name="Couloux A."/>
            <person name="Denny R."/>
            <person name="Deshpande S."/>
            <person name="Dai X."/>
            <person name="Doyle J.J."/>
            <person name="Dudez A.M."/>
            <person name="Farmer A.D."/>
            <person name="Fouteau S."/>
            <person name="Franken C."/>
            <person name="Gibelin C."/>
            <person name="Gish J."/>
            <person name="Goldstein S."/>
            <person name="Gonzalez A.J."/>
            <person name="Green P.J."/>
            <person name="Hallab A."/>
            <person name="Hartog M."/>
            <person name="Hua A."/>
            <person name="Humphray S.J."/>
            <person name="Jeong D.H."/>
            <person name="Jing Y."/>
            <person name="Jocker A."/>
            <person name="Kenton S.M."/>
            <person name="Kim D.J."/>
            <person name="Klee K."/>
            <person name="Lai H."/>
            <person name="Lang C."/>
            <person name="Lin S."/>
            <person name="Macmil S.L."/>
            <person name="Magdelenat G."/>
            <person name="Matthews L."/>
            <person name="McCorrison J."/>
            <person name="Monaghan E.L."/>
            <person name="Mun J.H."/>
            <person name="Najar F.Z."/>
            <person name="Nicholson C."/>
            <person name="Noirot C."/>
            <person name="O'Bleness M."/>
            <person name="Paule C.R."/>
            <person name="Poulain J."/>
            <person name="Prion F."/>
            <person name="Qin B."/>
            <person name="Qu C."/>
            <person name="Retzel E.F."/>
            <person name="Riddle C."/>
            <person name="Sallet E."/>
            <person name="Samain S."/>
            <person name="Samson N."/>
            <person name="Sanders I."/>
            <person name="Saurat O."/>
            <person name="Scarpelli C."/>
            <person name="Schiex T."/>
            <person name="Segurens B."/>
            <person name="Severin A.J."/>
            <person name="Sherrier D.J."/>
            <person name="Shi R."/>
            <person name="Sims S."/>
            <person name="Singer S.R."/>
            <person name="Sinharoy S."/>
            <person name="Sterck L."/>
            <person name="Viollet A."/>
            <person name="Wang B.B."/>
            <person name="Wang K."/>
            <person name="Wang M."/>
            <person name="Wang X."/>
            <person name="Warfsmann J."/>
            <person name="Weissenbach J."/>
            <person name="White D.D."/>
            <person name="White J.D."/>
            <person name="Wiley G.B."/>
            <person name="Wincker P."/>
            <person name="Xing Y."/>
            <person name="Yang L."/>
            <person name="Yao Z."/>
            <person name="Ying F."/>
            <person name="Zhai J."/>
            <person name="Zhou L."/>
            <person name="Zuber A."/>
            <person name="Denarie J."/>
            <person name="Dixon R.A."/>
            <person name="May G.D."/>
            <person name="Schwartz D.C."/>
            <person name="Rogers J."/>
            <person name="Quetier F."/>
            <person name="Town C.D."/>
            <person name="Roe B.A."/>
        </authorList>
    </citation>
    <scope>NUCLEOTIDE SEQUENCE [LARGE SCALE GENOMIC DNA]</scope>
    <source>
        <strain evidence="2">A17</strain>
        <strain evidence="3 4">cv. Jemalong A17</strain>
    </source>
</reference>
<proteinExistence type="predicted"/>